<reference evidence="1" key="1">
    <citation type="submission" date="2024-01" db="EMBL/GenBank/DDBJ databases">
        <title>Genomic and biogeographic characterisation of Mantoniella tinhauana virus 1, the first discovered Mantoniella-infecting prasinovirus.</title>
        <authorList>
            <person name="Rey Redondo E."/>
            <person name="Yung C.C.M."/>
        </authorList>
    </citation>
    <scope>NUCLEOTIDE SEQUENCE</scope>
    <source>
        <strain evidence="1">Lau Fau Shan</strain>
    </source>
</reference>
<organism evidence="1">
    <name type="scientific">Mantoniella tinhauana virus 1</name>
    <dbReference type="NCBI Taxonomy" id="3111543"/>
    <lineage>
        <taxon>Viruses</taxon>
    </lineage>
</organism>
<sequence>MLKSYPTELVSFFARHGVHMPKLDTMGGQALSWMAQPHMRGGKVFINRESAVEFFKERGMTSSDPIQPFNKPGGSLPGLKRVKGKRGEYSLVYPFEFNEIEKRQHVKKHVLVNGSKLAQVTQTKNFWITKLQPNMEDCAFFLECLRDGYTEKKHQRLMKEISHIKWHIDNIIDVPMSEWHIGHLDASRGNDPSNLYYQPPIQARYRDNYIFNQNFERLRFKA</sequence>
<protein>
    <submittedName>
        <fullName evidence="1">Uncharacterized protein</fullName>
    </submittedName>
</protein>
<accession>A0AB38ZM98</accession>
<dbReference type="EMBL" id="PP130629">
    <property type="protein sequence ID" value="XAO13503.1"/>
    <property type="molecule type" value="Genomic_DNA"/>
</dbReference>
<name>A0AB38ZM98_9VIRU</name>
<evidence type="ECO:0000313" key="1">
    <source>
        <dbReference type="EMBL" id="XAO13503.1"/>
    </source>
</evidence>
<proteinExistence type="predicted"/>